<feature type="transmembrane region" description="Helical" evidence="1">
    <location>
        <begin position="129"/>
        <end position="148"/>
    </location>
</feature>
<sequence>MDEGSLEVDTGQVAAAVFVVLVCALGITINVFAFMRLKFQLKKAPHFTVFCRTHIVADTLILTSFLCQLPWQLVFPEIWQGDLIGQLFGFFNLAMEYCSFSTSMFLTVNRAAVLLRATSTSIFARVPALVMLLPSFVVLWIASGTYLWRKLLPGVRIAYPANYTGYHKSEAKWNVALGQQSLRRRNELRMFAQSSIASLGFVYMLVAFHFISGLVDHRFWRFFHTTLTWQFSHSVQG</sequence>
<comment type="caution">
    <text evidence="3">The sequence shown here is derived from an EMBL/GenBank/DDBJ whole genome shotgun (WGS) entry which is preliminary data.</text>
</comment>
<feature type="domain" description="7TM GPCR serpentine receptor class x (Srx)" evidence="2">
    <location>
        <begin position="179"/>
        <end position="237"/>
    </location>
</feature>
<feature type="transmembrane region" description="Helical" evidence="1">
    <location>
        <begin position="83"/>
        <end position="108"/>
    </location>
</feature>
<dbReference type="InterPro" id="IPR019430">
    <property type="entry name" value="7TM_GPCR_serpentine_rcpt_Srx"/>
</dbReference>
<feature type="transmembrane region" description="Helical" evidence="1">
    <location>
        <begin position="190"/>
        <end position="211"/>
    </location>
</feature>
<evidence type="ECO:0000313" key="4">
    <source>
        <dbReference type="Proteomes" id="UP001177023"/>
    </source>
</evidence>
<keyword evidence="1" id="KW-0812">Transmembrane</keyword>
<gene>
    <name evidence="3" type="ORF">MSPICULIGERA_LOCUS18301</name>
</gene>
<feature type="non-terminal residue" evidence="3">
    <location>
        <position position="237"/>
    </location>
</feature>
<organism evidence="3 4">
    <name type="scientific">Mesorhabditis spiculigera</name>
    <dbReference type="NCBI Taxonomy" id="96644"/>
    <lineage>
        <taxon>Eukaryota</taxon>
        <taxon>Metazoa</taxon>
        <taxon>Ecdysozoa</taxon>
        <taxon>Nematoda</taxon>
        <taxon>Chromadorea</taxon>
        <taxon>Rhabditida</taxon>
        <taxon>Rhabditina</taxon>
        <taxon>Rhabditomorpha</taxon>
        <taxon>Rhabditoidea</taxon>
        <taxon>Rhabditidae</taxon>
        <taxon>Mesorhabditinae</taxon>
        <taxon>Mesorhabditis</taxon>
    </lineage>
</organism>
<feature type="transmembrane region" description="Helical" evidence="1">
    <location>
        <begin position="12"/>
        <end position="37"/>
    </location>
</feature>
<evidence type="ECO:0000313" key="3">
    <source>
        <dbReference type="EMBL" id="CAJ0580098.1"/>
    </source>
</evidence>
<name>A0AA36G6P3_9BILA</name>
<evidence type="ECO:0000259" key="2">
    <source>
        <dbReference type="Pfam" id="PF10328"/>
    </source>
</evidence>
<dbReference type="PANTHER" id="PTHR23017:SF3">
    <property type="entry name" value="G-PROTEIN COUPLED RECEPTORS FAMILY 1 PROFILE DOMAIN-CONTAINING PROTEIN"/>
    <property type="match status" value="1"/>
</dbReference>
<dbReference type="PANTHER" id="PTHR23017">
    <property type="entry name" value="SERPENTINE RECEPTOR, CLASS X"/>
    <property type="match status" value="1"/>
</dbReference>
<evidence type="ECO:0000256" key="1">
    <source>
        <dbReference type="SAM" id="Phobius"/>
    </source>
</evidence>
<feature type="transmembrane region" description="Helical" evidence="1">
    <location>
        <begin position="49"/>
        <end position="71"/>
    </location>
</feature>
<reference evidence="3" key="1">
    <citation type="submission" date="2023-06" db="EMBL/GenBank/DDBJ databases">
        <authorList>
            <person name="Delattre M."/>
        </authorList>
    </citation>
    <scope>NUCLEOTIDE SEQUENCE</scope>
    <source>
        <strain evidence="3">AF72</strain>
    </source>
</reference>
<proteinExistence type="predicted"/>
<dbReference type="Proteomes" id="UP001177023">
    <property type="component" value="Unassembled WGS sequence"/>
</dbReference>
<accession>A0AA36G6P3</accession>
<dbReference type="AlphaFoldDB" id="A0AA36G6P3"/>
<dbReference type="EMBL" id="CATQJA010002659">
    <property type="protein sequence ID" value="CAJ0580098.1"/>
    <property type="molecule type" value="Genomic_DNA"/>
</dbReference>
<keyword evidence="4" id="KW-1185">Reference proteome</keyword>
<protein>
    <recommendedName>
        <fullName evidence="2">7TM GPCR serpentine receptor class x (Srx) domain-containing protein</fullName>
    </recommendedName>
</protein>
<dbReference type="Pfam" id="PF10328">
    <property type="entry name" value="7TM_GPCR_Srx"/>
    <property type="match status" value="1"/>
</dbReference>
<keyword evidence="1" id="KW-1133">Transmembrane helix</keyword>
<keyword evidence="1" id="KW-0472">Membrane</keyword>